<keyword evidence="3" id="KW-0677">Repeat</keyword>
<organism evidence="7">
    <name type="scientific">Anopheles sinensis</name>
    <name type="common">Mosquito</name>
    <dbReference type="NCBI Taxonomy" id="74873"/>
    <lineage>
        <taxon>Eukaryota</taxon>
        <taxon>Metazoa</taxon>
        <taxon>Ecdysozoa</taxon>
        <taxon>Arthropoda</taxon>
        <taxon>Hexapoda</taxon>
        <taxon>Insecta</taxon>
        <taxon>Pterygota</taxon>
        <taxon>Neoptera</taxon>
        <taxon>Endopterygota</taxon>
        <taxon>Diptera</taxon>
        <taxon>Nematocera</taxon>
        <taxon>Culicoidea</taxon>
        <taxon>Culicidae</taxon>
        <taxon>Anophelinae</taxon>
        <taxon>Anopheles</taxon>
    </lineage>
</organism>
<dbReference type="AlphaFoldDB" id="A0A084WMW9"/>
<keyword evidence="1" id="KW-0147">Chitin-binding</keyword>
<dbReference type="OMA" id="MVYIPHE"/>
<dbReference type="PANTHER" id="PTHR23301:SF0">
    <property type="entry name" value="CHITIN-BINDING TYPE-2 DOMAIN-CONTAINING PROTEIN-RELATED"/>
    <property type="match status" value="1"/>
</dbReference>
<evidence type="ECO:0000256" key="4">
    <source>
        <dbReference type="ARBA" id="ARBA00023157"/>
    </source>
</evidence>
<keyword evidence="5" id="KW-0325">Glycoprotein</keyword>
<sequence>MKVTFCVFVASAVAFPDERCPPLDDPEEPPVMLPHPVSCEKFLICSHGNAVESICPPGLHWNDQVKRCDYPGQSNCQQQEIFPNAPTPDNQCPEVYDPDHMVYIPHESDCGKYYICDPYGVPLLQACPVGLHWNPLVNYCDFPDHVPCKQ</sequence>
<dbReference type="SUPFAM" id="SSF57625">
    <property type="entry name" value="Invertebrate chitin-binding proteins"/>
    <property type="match status" value="2"/>
</dbReference>
<evidence type="ECO:0000256" key="1">
    <source>
        <dbReference type="ARBA" id="ARBA00022669"/>
    </source>
</evidence>
<gene>
    <name evidence="7" type="ORF">ZHAS_00019631</name>
</gene>
<proteinExistence type="predicted"/>
<dbReference type="EMBL" id="KE525352">
    <property type="protein sequence ID" value="KFB51563.1"/>
    <property type="molecule type" value="Genomic_DNA"/>
</dbReference>
<dbReference type="SMART" id="SM00494">
    <property type="entry name" value="ChtBD2"/>
    <property type="match status" value="2"/>
</dbReference>
<evidence type="ECO:0000313" key="9">
    <source>
        <dbReference type="Proteomes" id="UP000030765"/>
    </source>
</evidence>
<keyword evidence="2" id="KW-0732">Signal</keyword>
<reference evidence="7 9" key="1">
    <citation type="journal article" date="2014" name="BMC Genomics">
        <title>Genome sequence of Anopheles sinensis provides insight into genetics basis of mosquito competence for malaria parasites.</title>
        <authorList>
            <person name="Zhou D."/>
            <person name="Zhang D."/>
            <person name="Ding G."/>
            <person name="Shi L."/>
            <person name="Hou Q."/>
            <person name="Ye Y."/>
            <person name="Xu Y."/>
            <person name="Zhou H."/>
            <person name="Xiong C."/>
            <person name="Li S."/>
            <person name="Yu J."/>
            <person name="Hong S."/>
            <person name="Yu X."/>
            <person name="Zou P."/>
            <person name="Chen C."/>
            <person name="Chang X."/>
            <person name="Wang W."/>
            <person name="Lv Y."/>
            <person name="Sun Y."/>
            <person name="Ma L."/>
            <person name="Shen B."/>
            <person name="Zhu C."/>
        </authorList>
    </citation>
    <scope>NUCLEOTIDE SEQUENCE [LARGE SCALE GENOMIC DNA]</scope>
</reference>
<dbReference type="InterPro" id="IPR051940">
    <property type="entry name" value="Chitin_bind-dev_reg"/>
</dbReference>
<dbReference type="InterPro" id="IPR036508">
    <property type="entry name" value="Chitin-bd_dom_sf"/>
</dbReference>
<name>A0A084WMW9_ANOSI</name>
<evidence type="ECO:0000313" key="8">
    <source>
        <dbReference type="EnsemblMetazoa" id="ASIC019631-PA"/>
    </source>
</evidence>
<dbReference type="Pfam" id="PF01607">
    <property type="entry name" value="CBM_14"/>
    <property type="match status" value="2"/>
</dbReference>
<dbReference type="OrthoDB" id="8194732at2759"/>
<dbReference type="EnsemblMetazoa" id="ASIC019631-RA">
    <property type="protein sequence ID" value="ASIC019631-PA"/>
    <property type="gene ID" value="ASIC019631"/>
</dbReference>
<dbReference type="PANTHER" id="PTHR23301">
    <property type="entry name" value="CHITIN BINDING PERITROPHIN-A"/>
    <property type="match status" value="1"/>
</dbReference>
<dbReference type="InterPro" id="IPR002557">
    <property type="entry name" value="Chitin-bd_dom"/>
</dbReference>
<dbReference type="EMBL" id="ATLV01024523">
    <property type="status" value="NOT_ANNOTATED_CDS"/>
    <property type="molecule type" value="Genomic_DNA"/>
</dbReference>
<dbReference type="Gene3D" id="2.170.140.10">
    <property type="entry name" value="Chitin binding domain"/>
    <property type="match status" value="2"/>
</dbReference>
<keyword evidence="9" id="KW-1185">Reference proteome</keyword>
<dbReference type="STRING" id="74873.A0A084WMW9"/>
<evidence type="ECO:0000256" key="5">
    <source>
        <dbReference type="ARBA" id="ARBA00023180"/>
    </source>
</evidence>
<dbReference type="PROSITE" id="PS50940">
    <property type="entry name" value="CHIT_BIND_II"/>
    <property type="match status" value="2"/>
</dbReference>
<reference evidence="8" key="2">
    <citation type="submission" date="2020-05" db="UniProtKB">
        <authorList>
            <consortium name="EnsemblMetazoa"/>
        </authorList>
    </citation>
    <scope>IDENTIFICATION</scope>
</reference>
<dbReference type="VEuPathDB" id="VectorBase:ASIS016396"/>
<evidence type="ECO:0000259" key="6">
    <source>
        <dbReference type="PROSITE" id="PS50940"/>
    </source>
</evidence>
<accession>A0A084WMW9</accession>
<evidence type="ECO:0000313" key="7">
    <source>
        <dbReference type="EMBL" id="KFB51563.1"/>
    </source>
</evidence>
<feature type="domain" description="Chitin-binding type-2" evidence="6">
    <location>
        <begin position="17"/>
        <end position="78"/>
    </location>
</feature>
<dbReference type="GO" id="GO:0008061">
    <property type="term" value="F:chitin binding"/>
    <property type="evidence" value="ECO:0007669"/>
    <property type="project" value="UniProtKB-KW"/>
</dbReference>
<keyword evidence="4" id="KW-1015">Disulfide bond</keyword>
<dbReference type="VEuPathDB" id="VectorBase:ASIC019631"/>
<evidence type="ECO:0000256" key="3">
    <source>
        <dbReference type="ARBA" id="ARBA00022737"/>
    </source>
</evidence>
<feature type="domain" description="Chitin-binding type-2" evidence="6">
    <location>
        <begin position="89"/>
        <end position="150"/>
    </location>
</feature>
<evidence type="ECO:0000256" key="2">
    <source>
        <dbReference type="ARBA" id="ARBA00022729"/>
    </source>
</evidence>
<protein>
    <submittedName>
        <fullName evidence="7 8">Peritrophin-1</fullName>
    </submittedName>
</protein>
<dbReference type="Proteomes" id="UP000030765">
    <property type="component" value="Unassembled WGS sequence"/>
</dbReference>
<dbReference type="GO" id="GO:0005576">
    <property type="term" value="C:extracellular region"/>
    <property type="evidence" value="ECO:0007669"/>
    <property type="project" value="InterPro"/>
</dbReference>